<protein>
    <submittedName>
        <fullName evidence="1">Uncharacterized protein</fullName>
    </submittedName>
</protein>
<reference evidence="1" key="1">
    <citation type="submission" date="2018-02" db="EMBL/GenBank/DDBJ databases">
        <title>Rhizophora mucronata_Transcriptome.</title>
        <authorList>
            <person name="Meera S.P."/>
            <person name="Sreeshan A."/>
            <person name="Augustine A."/>
        </authorList>
    </citation>
    <scope>NUCLEOTIDE SEQUENCE</scope>
    <source>
        <tissue evidence="1">Leaf</tissue>
    </source>
</reference>
<sequence>MKLSGHSPLFDQRRSLFLVLSN</sequence>
<evidence type="ECO:0000313" key="1">
    <source>
        <dbReference type="EMBL" id="MBX57813.1"/>
    </source>
</evidence>
<dbReference type="EMBL" id="GGEC01077329">
    <property type="protein sequence ID" value="MBX57813.1"/>
    <property type="molecule type" value="Transcribed_RNA"/>
</dbReference>
<dbReference type="AlphaFoldDB" id="A0A2P2PT07"/>
<accession>A0A2P2PT07</accession>
<proteinExistence type="predicted"/>
<name>A0A2P2PT07_RHIMU</name>
<organism evidence="1">
    <name type="scientific">Rhizophora mucronata</name>
    <name type="common">Asiatic mangrove</name>
    <dbReference type="NCBI Taxonomy" id="61149"/>
    <lineage>
        <taxon>Eukaryota</taxon>
        <taxon>Viridiplantae</taxon>
        <taxon>Streptophyta</taxon>
        <taxon>Embryophyta</taxon>
        <taxon>Tracheophyta</taxon>
        <taxon>Spermatophyta</taxon>
        <taxon>Magnoliopsida</taxon>
        <taxon>eudicotyledons</taxon>
        <taxon>Gunneridae</taxon>
        <taxon>Pentapetalae</taxon>
        <taxon>rosids</taxon>
        <taxon>fabids</taxon>
        <taxon>Malpighiales</taxon>
        <taxon>Rhizophoraceae</taxon>
        <taxon>Rhizophora</taxon>
    </lineage>
</organism>